<evidence type="ECO:0000313" key="2">
    <source>
        <dbReference type="EMBL" id="PNP45544.1"/>
    </source>
</evidence>
<sequence length="285" mass="33043">MNVNFANTVPTTRADGRNNGNSSRPVNALPRSGTPQRQPVASAAYQLGPRIRQTKQDLDFAIYEDETAHEIPQPRREYYGSNLPALADISNGEEYSYAQHHVWYRSCDRHIRAAARRGNDILKNALIALKRDYDAVPLVQRATGCYEWVIACDPQDVWLWVQDKGYHRRWNKIQKRLFVVLLEWMALIMREVQNSEDDHLIMATARAKAQLIKQTFESLGLQNLTVEKDGLKVLFIPCGEDKHVIYRRNFTREEQRYIDVLWPEQWAPGNERHLDELLRAAGYVV</sequence>
<protein>
    <submittedName>
        <fullName evidence="2">Uncharacterized protein</fullName>
    </submittedName>
</protein>
<feature type="compositionally biased region" description="Polar residues" evidence="1">
    <location>
        <begin position="1"/>
        <end position="11"/>
    </location>
</feature>
<evidence type="ECO:0000313" key="3">
    <source>
        <dbReference type="Proteomes" id="UP000236546"/>
    </source>
</evidence>
<proteinExistence type="predicted"/>
<gene>
    <name evidence="2" type="ORF">TGAMA5MH_02767</name>
</gene>
<feature type="region of interest" description="Disordered" evidence="1">
    <location>
        <begin position="1"/>
        <end position="41"/>
    </location>
</feature>
<name>A0A2K0TJ45_9HYPO</name>
<reference evidence="2 3" key="1">
    <citation type="submission" date="2017-02" db="EMBL/GenBank/DDBJ databases">
        <title>Genomes of Trichoderma spp. with biocontrol activity.</title>
        <authorList>
            <person name="Gardiner D."/>
            <person name="Kazan K."/>
            <person name="Vos C."/>
            <person name="Harvey P."/>
        </authorList>
    </citation>
    <scope>NUCLEOTIDE SEQUENCE [LARGE SCALE GENOMIC DNA]</scope>
    <source>
        <strain evidence="2 3">A5MH</strain>
    </source>
</reference>
<accession>A0A2K0TJ45</accession>
<dbReference type="AlphaFoldDB" id="A0A2K0TJ45"/>
<dbReference type="EMBL" id="MTYH01000024">
    <property type="protein sequence ID" value="PNP45544.1"/>
    <property type="molecule type" value="Genomic_DNA"/>
</dbReference>
<organism evidence="2 3">
    <name type="scientific">Trichoderma gamsii</name>
    <dbReference type="NCBI Taxonomy" id="398673"/>
    <lineage>
        <taxon>Eukaryota</taxon>
        <taxon>Fungi</taxon>
        <taxon>Dikarya</taxon>
        <taxon>Ascomycota</taxon>
        <taxon>Pezizomycotina</taxon>
        <taxon>Sordariomycetes</taxon>
        <taxon>Hypocreomycetidae</taxon>
        <taxon>Hypocreales</taxon>
        <taxon>Hypocreaceae</taxon>
        <taxon>Trichoderma</taxon>
    </lineage>
</organism>
<dbReference type="Proteomes" id="UP000236546">
    <property type="component" value="Unassembled WGS sequence"/>
</dbReference>
<evidence type="ECO:0000256" key="1">
    <source>
        <dbReference type="SAM" id="MobiDB-lite"/>
    </source>
</evidence>
<dbReference type="OrthoDB" id="4899939at2759"/>
<comment type="caution">
    <text evidence="2">The sequence shown here is derived from an EMBL/GenBank/DDBJ whole genome shotgun (WGS) entry which is preliminary data.</text>
</comment>